<gene>
    <name evidence="2" type="ORF">MFIFM68171_10847</name>
</gene>
<accession>A0ABQ0GSE5</accession>
<reference evidence="2 3" key="1">
    <citation type="submission" date="2024-09" db="EMBL/GenBank/DDBJ databases">
        <title>Itraconazole resistance in Madurella fahalii resulting from another homologue of gene encoding cytochrome P450 14-alpha sterol demethylase (CYP51).</title>
        <authorList>
            <person name="Yoshioka I."/>
            <person name="Fahal A.H."/>
            <person name="Kaneko S."/>
            <person name="Yaguchi T."/>
        </authorList>
    </citation>
    <scope>NUCLEOTIDE SEQUENCE [LARGE SCALE GENOMIC DNA]</scope>
    <source>
        <strain evidence="2 3">IFM 68171</strain>
    </source>
</reference>
<feature type="region of interest" description="Disordered" evidence="1">
    <location>
        <begin position="1"/>
        <end position="144"/>
    </location>
</feature>
<evidence type="ECO:0000313" key="3">
    <source>
        <dbReference type="Proteomes" id="UP001628179"/>
    </source>
</evidence>
<feature type="compositionally biased region" description="Polar residues" evidence="1">
    <location>
        <begin position="191"/>
        <end position="203"/>
    </location>
</feature>
<comment type="caution">
    <text evidence="2">The sequence shown here is derived from an EMBL/GenBank/DDBJ whole genome shotgun (WGS) entry which is preliminary data.</text>
</comment>
<dbReference type="GeneID" id="98181589"/>
<feature type="compositionally biased region" description="Basic and acidic residues" evidence="1">
    <location>
        <begin position="14"/>
        <end position="24"/>
    </location>
</feature>
<name>A0ABQ0GSE5_9PEZI</name>
<dbReference type="Proteomes" id="UP001628179">
    <property type="component" value="Unassembled WGS sequence"/>
</dbReference>
<dbReference type="RefSeq" id="XP_070922367.1">
    <property type="nucleotide sequence ID" value="XM_071066266.1"/>
</dbReference>
<evidence type="ECO:0000256" key="1">
    <source>
        <dbReference type="SAM" id="MobiDB-lite"/>
    </source>
</evidence>
<feature type="compositionally biased region" description="Low complexity" evidence="1">
    <location>
        <begin position="42"/>
        <end position="56"/>
    </location>
</feature>
<feature type="region of interest" description="Disordered" evidence="1">
    <location>
        <begin position="299"/>
        <end position="343"/>
    </location>
</feature>
<feature type="region of interest" description="Disordered" evidence="1">
    <location>
        <begin position="162"/>
        <end position="203"/>
    </location>
</feature>
<feature type="compositionally biased region" description="Low complexity" evidence="1">
    <location>
        <begin position="167"/>
        <end position="190"/>
    </location>
</feature>
<proteinExistence type="predicted"/>
<protein>
    <submittedName>
        <fullName evidence="2">WW domain-containing protein</fullName>
    </submittedName>
</protein>
<feature type="compositionally biased region" description="Pro residues" evidence="1">
    <location>
        <begin position="121"/>
        <end position="132"/>
    </location>
</feature>
<feature type="compositionally biased region" description="Basic and acidic residues" evidence="1">
    <location>
        <begin position="332"/>
        <end position="343"/>
    </location>
</feature>
<keyword evidence="3" id="KW-1185">Reference proteome</keyword>
<dbReference type="EMBL" id="BAAFSV010000006">
    <property type="protein sequence ID" value="GAB1320637.1"/>
    <property type="molecule type" value="Genomic_DNA"/>
</dbReference>
<sequence>MSSTDEALAVTPEARPEKQDKNPMDEVAQATGQVEAREAGTPSAAAKSSPSPSDAQSEGECSESDTSEQIPPGTKAAGATATIADETQPPLPNEPLPEDHAGAGAAAPPLPNEPLPSTDPTAPPLPAEPAPGPEDDGWEFHWNPNDQSYWFYNRFTGVWQQENPRVPSSSTTTTTTTTAPTTTATPAATTGAESKTTLSNPTSIAGGYNPAIHGSYDENAWYAQNLRTSTTAAPPSGPSSSLAPASAESAASAAAEYVTEGFFNRHTGQWQLPEQGAERHSDEAKARRQMRAYFDVDAAANMHDGRSLKAERAGIKPSRSELKAFKERRRQKKEEKRRAWLRD</sequence>
<feature type="compositionally biased region" description="Low complexity" evidence="1">
    <location>
        <begin position="70"/>
        <end position="84"/>
    </location>
</feature>
<evidence type="ECO:0000313" key="2">
    <source>
        <dbReference type="EMBL" id="GAB1320637.1"/>
    </source>
</evidence>
<feature type="compositionally biased region" description="Basic and acidic residues" evidence="1">
    <location>
        <begin position="303"/>
        <end position="325"/>
    </location>
</feature>
<organism evidence="2 3">
    <name type="scientific">Madurella fahalii</name>
    <dbReference type="NCBI Taxonomy" id="1157608"/>
    <lineage>
        <taxon>Eukaryota</taxon>
        <taxon>Fungi</taxon>
        <taxon>Dikarya</taxon>
        <taxon>Ascomycota</taxon>
        <taxon>Pezizomycotina</taxon>
        <taxon>Sordariomycetes</taxon>
        <taxon>Sordariomycetidae</taxon>
        <taxon>Sordariales</taxon>
        <taxon>Sordariales incertae sedis</taxon>
        <taxon>Madurella</taxon>
    </lineage>
</organism>